<keyword evidence="1" id="KW-0175">Coiled coil</keyword>
<reference evidence="3" key="3">
    <citation type="submission" date="2015-06" db="UniProtKB">
        <authorList>
            <consortium name="EnsemblMetazoa"/>
        </authorList>
    </citation>
    <scope>IDENTIFICATION</scope>
</reference>
<sequence>MPELTVADINTMRVADLKKILTDLVTKGTAPTPPCDVKAMLKDIMTELKEAKEERASLRAEIDGLKNINEELLAAINARPPSMAMSAGASSPPQGGAFADVVRSSVRSALQNEEHLKEVIMSKIEEHGRDDTVVSDLCQKMNFCSRPTDVKRLGKKPTNDNYRRLLKMTFSSVFNSRVFRSRFNEMKKEYETLRRIRLRPGRTKEEHEEYKNSVTIANKLNDEAKKSENNTSYSVRDNDKNTQALVITETWIKPGDGLAIVDLCPRDFTLIHKPRPTSNGERGSGIGILILSSIPAEKVPSEEHRTFESMEVKIKARK</sequence>
<keyword evidence="4" id="KW-1185">Reference proteome</keyword>
<dbReference type="HOGENOM" id="CLU_875068_0_0_1"/>
<evidence type="ECO:0000313" key="3">
    <source>
        <dbReference type="EnsemblMetazoa" id="CapteP190799"/>
    </source>
</evidence>
<evidence type="ECO:0000313" key="2">
    <source>
        <dbReference type="EMBL" id="ELT95384.1"/>
    </source>
</evidence>
<name>R7TP19_CAPTE</name>
<feature type="coiled-coil region" evidence="1">
    <location>
        <begin position="41"/>
        <end position="75"/>
    </location>
</feature>
<organism evidence="2">
    <name type="scientific">Capitella teleta</name>
    <name type="common">Polychaete worm</name>
    <dbReference type="NCBI Taxonomy" id="283909"/>
    <lineage>
        <taxon>Eukaryota</taxon>
        <taxon>Metazoa</taxon>
        <taxon>Spiralia</taxon>
        <taxon>Lophotrochozoa</taxon>
        <taxon>Annelida</taxon>
        <taxon>Polychaeta</taxon>
        <taxon>Sedentaria</taxon>
        <taxon>Scolecida</taxon>
        <taxon>Capitellidae</taxon>
        <taxon>Capitella</taxon>
    </lineage>
</organism>
<proteinExistence type="predicted"/>
<dbReference type="EnsemblMetazoa" id="CapteT190799">
    <property type="protein sequence ID" value="CapteP190799"/>
    <property type="gene ID" value="CapteG190799"/>
</dbReference>
<reference evidence="4" key="1">
    <citation type="submission" date="2012-12" db="EMBL/GenBank/DDBJ databases">
        <authorList>
            <person name="Hellsten U."/>
            <person name="Grimwood J."/>
            <person name="Chapman J.A."/>
            <person name="Shapiro H."/>
            <person name="Aerts A."/>
            <person name="Otillar R.P."/>
            <person name="Terry A.Y."/>
            <person name="Boore J.L."/>
            <person name="Simakov O."/>
            <person name="Marletaz F."/>
            <person name="Cho S.-J."/>
            <person name="Edsinger-Gonzales E."/>
            <person name="Havlak P."/>
            <person name="Kuo D.-H."/>
            <person name="Larsson T."/>
            <person name="Lv J."/>
            <person name="Arendt D."/>
            <person name="Savage R."/>
            <person name="Osoegawa K."/>
            <person name="de Jong P."/>
            <person name="Lindberg D.R."/>
            <person name="Seaver E.C."/>
            <person name="Weisblat D.A."/>
            <person name="Putnam N.H."/>
            <person name="Grigoriev I.V."/>
            <person name="Rokhsar D.S."/>
        </authorList>
    </citation>
    <scope>NUCLEOTIDE SEQUENCE</scope>
    <source>
        <strain evidence="4">I ESC-2004</strain>
    </source>
</reference>
<accession>R7TP19</accession>
<dbReference type="AlphaFoldDB" id="R7TP19"/>
<dbReference type="EMBL" id="KB309138">
    <property type="protein sequence ID" value="ELT95384.1"/>
    <property type="molecule type" value="Genomic_DNA"/>
</dbReference>
<reference evidence="2 4" key="2">
    <citation type="journal article" date="2013" name="Nature">
        <title>Insights into bilaterian evolution from three spiralian genomes.</title>
        <authorList>
            <person name="Simakov O."/>
            <person name="Marletaz F."/>
            <person name="Cho S.J."/>
            <person name="Edsinger-Gonzales E."/>
            <person name="Havlak P."/>
            <person name="Hellsten U."/>
            <person name="Kuo D.H."/>
            <person name="Larsson T."/>
            <person name="Lv J."/>
            <person name="Arendt D."/>
            <person name="Savage R."/>
            <person name="Osoegawa K."/>
            <person name="de Jong P."/>
            <person name="Grimwood J."/>
            <person name="Chapman J.A."/>
            <person name="Shapiro H."/>
            <person name="Aerts A."/>
            <person name="Otillar R.P."/>
            <person name="Terry A.Y."/>
            <person name="Boore J.L."/>
            <person name="Grigoriev I.V."/>
            <person name="Lindberg D.R."/>
            <person name="Seaver E.C."/>
            <person name="Weisblat D.A."/>
            <person name="Putnam N.H."/>
            <person name="Rokhsar D.S."/>
        </authorList>
    </citation>
    <scope>NUCLEOTIDE SEQUENCE</scope>
    <source>
        <strain evidence="2 4">I ESC-2004</strain>
    </source>
</reference>
<gene>
    <name evidence="2" type="ORF">CAPTEDRAFT_190799</name>
</gene>
<evidence type="ECO:0000313" key="4">
    <source>
        <dbReference type="Proteomes" id="UP000014760"/>
    </source>
</evidence>
<dbReference type="Proteomes" id="UP000014760">
    <property type="component" value="Unassembled WGS sequence"/>
</dbReference>
<evidence type="ECO:0000256" key="1">
    <source>
        <dbReference type="SAM" id="Coils"/>
    </source>
</evidence>
<dbReference type="EMBL" id="AMQN01011847">
    <property type="status" value="NOT_ANNOTATED_CDS"/>
    <property type="molecule type" value="Genomic_DNA"/>
</dbReference>
<protein>
    <submittedName>
        <fullName evidence="2 3">Uncharacterized protein</fullName>
    </submittedName>
</protein>